<protein>
    <recommendedName>
        <fullName evidence="3">Fumarylacetoacetase-like C-terminal domain-containing protein</fullName>
    </recommendedName>
</protein>
<dbReference type="EMBL" id="QZAN01000064">
    <property type="protein sequence ID" value="THW60288.1"/>
    <property type="molecule type" value="Genomic_DNA"/>
</dbReference>
<dbReference type="GO" id="GO:0018773">
    <property type="term" value="F:acetylpyruvate hydrolase activity"/>
    <property type="evidence" value="ECO:0007669"/>
    <property type="project" value="TreeGrafter"/>
</dbReference>
<dbReference type="AlphaFoldDB" id="A0A4S8Z6G5"/>
<gene>
    <name evidence="4" type="ORF">D6D20_05904</name>
</gene>
<organism evidence="4 5">
    <name type="scientific">Aureobasidium pullulans</name>
    <name type="common">Black yeast</name>
    <name type="synonym">Pullularia pullulans</name>
    <dbReference type="NCBI Taxonomy" id="5580"/>
    <lineage>
        <taxon>Eukaryota</taxon>
        <taxon>Fungi</taxon>
        <taxon>Dikarya</taxon>
        <taxon>Ascomycota</taxon>
        <taxon>Pezizomycotina</taxon>
        <taxon>Dothideomycetes</taxon>
        <taxon>Dothideomycetidae</taxon>
        <taxon>Dothideales</taxon>
        <taxon>Saccotheciaceae</taxon>
        <taxon>Aureobasidium</taxon>
    </lineage>
</organism>
<proteinExistence type="inferred from homology"/>
<dbReference type="PANTHER" id="PTHR11820">
    <property type="entry name" value="ACYLPYRUVASE"/>
    <property type="match status" value="1"/>
</dbReference>
<reference evidence="4 5" key="1">
    <citation type="submission" date="2018-10" db="EMBL/GenBank/DDBJ databases">
        <title>Fifty Aureobasidium pullulans genomes reveal a recombining polyextremotolerant generalist.</title>
        <authorList>
            <person name="Gostincar C."/>
            <person name="Turk M."/>
            <person name="Zajc J."/>
            <person name="Gunde-Cimerman N."/>
        </authorList>
    </citation>
    <scope>NUCLEOTIDE SEQUENCE [LARGE SCALE GENOMIC DNA]</scope>
    <source>
        <strain evidence="4 5">EXF-10751</strain>
    </source>
</reference>
<evidence type="ECO:0000313" key="5">
    <source>
        <dbReference type="Proteomes" id="UP000310421"/>
    </source>
</evidence>
<dbReference type="InterPro" id="IPR036663">
    <property type="entry name" value="Fumarylacetoacetase_C_sf"/>
</dbReference>
<dbReference type="Proteomes" id="UP000310421">
    <property type="component" value="Unassembled WGS sequence"/>
</dbReference>
<accession>A0A4S8Z6G5</accession>
<comment type="similarity">
    <text evidence="1">Belongs to the FAH family.</text>
</comment>
<dbReference type="Pfam" id="PF01557">
    <property type="entry name" value="FAA_hydrolase"/>
    <property type="match status" value="1"/>
</dbReference>
<evidence type="ECO:0000256" key="2">
    <source>
        <dbReference type="ARBA" id="ARBA00022723"/>
    </source>
</evidence>
<evidence type="ECO:0000256" key="1">
    <source>
        <dbReference type="ARBA" id="ARBA00010211"/>
    </source>
</evidence>
<dbReference type="PANTHER" id="PTHR11820:SF7">
    <property type="entry name" value="ACYLPYRUVASE FAHD1, MITOCHONDRIAL"/>
    <property type="match status" value="1"/>
</dbReference>
<name>A0A4S8Z6G5_AURPU</name>
<comment type="caution">
    <text evidence="4">The sequence shown here is derived from an EMBL/GenBank/DDBJ whole genome shotgun (WGS) entry which is preliminary data.</text>
</comment>
<dbReference type="GO" id="GO:0050163">
    <property type="term" value="F:oxaloacetate tautomerase activity"/>
    <property type="evidence" value="ECO:0007669"/>
    <property type="project" value="UniProtKB-ARBA"/>
</dbReference>
<evidence type="ECO:0000313" key="4">
    <source>
        <dbReference type="EMBL" id="THW60288.1"/>
    </source>
</evidence>
<dbReference type="InterPro" id="IPR011234">
    <property type="entry name" value="Fumarylacetoacetase-like_C"/>
</dbReference>
<sequence>MSILSNTSNISRNSAMLSRTPMVDESEPVWHRFVRFIAEDGLQYCGQPENDDLDVGLAMLNKVPVMVNVLDVESSLDGDASFTGEKRQILELLSPISTEEAGAIQCIGLNYTDHAAEMKVATPDYPEVFLKPATTISTATAPIVIPKTCQNQVDGEVELAIVIGRDCKDLKLENAMESVLGYTVANDVTARKFQARGSQWGFSKGFDTFCPLGPVLVSKQSLPDPSALELKTTLNGKLMQNGLAKNMIFSIEEILVYLSSGHTLKKGTVILTGTPSGIGASYDPPIYLQRGADLKVSISHGLGTLVNPVV</sequence>
<dbReference type="Gene3D" id="3.90.850.10">
    <property type="entry name" value="Fumarylacetoacetase-like, C-terminal domain"/>
    <property type="match status" value="1"/>
</dbReference>
<keyword evidence="2" id="KW-0479">Metal-binding</keyword>
<evidence type="ECO:0000259" key="3">
    <source>
        <dbReference type="Pfam" id="PF01557"/>
    </source>
</evidence>
<dbReference type="GO" id="GO:0046872">
    <property type="term" value="F:metal ion binding"/>
    <property type="evidence" value="ECO:0007669"/>
    <property type="project" value="UniProtKB-KW"/>
</dbReference>
<dbReference type="FunFam" id="3.90.850.10:FF:000002">
    <property type="entry name" value="2-hydroxyhepta-2,4-diene-1,7-dioate isomerase"/>
    <property type="match status" value="1"/>
</dbReference>
<dbReference type="SUPFAM" id="SSF56529">
    <property type="entry name" value="FAH"/>
    <property type="match status" value="1"/>
</dbReference>
<dbReference type="GO" id="GO:0006107">
    <property type="term" value="P:oxaloacetate metabolic process"/>
    <property type="evidence" value="ECO:0007669"/>
    <property type="project" value="UniProtKB-ARBA"/>
</dbReference>
<feature type="domain" description="Fumarylacetoacetase-like C-terminal" evidence="3">
    <location>
        <begin position="104"/>
        <end position="310"/>
    </location>
</feature>